<comment type="cofactor">
    <cofactor evidence="1">
        <name>a divalent metal cation</name>
        <dbReference type="ChEBI" id="CHEBI:60240"/>
    </cofactor>
</comment>
<keyword evidence="2" id="KW-0540">Nuclease</keyword>
<protein>
    <recommendedName>
        <fullName evidence="10">YicC family protein</fullName>
    </recommendedName>
</protein>
<evidence type="ECO:0000256" key="2">
    <source>
        <dbReference type="ARBA" id="ARBA00022722"/>
    </source>
</evidence>
<comment type="similarity">
    <text evidence="5">Belongs to the YicC/YloC family.</text>
</comment>
<feature type="domain" description="Endoribonuclease YicC-like N-terminal" evidence="6">
    <location>
        <begin position="2"/>
        <end position="153"/>
    </location>
</feature>
<dbReference type="EMBL" id="LN999833">
    <property type="protein sequence ID" value="CUX96482.1"/>
    <property type="molecule type" value="Genomic_DNA"/>
</dbReference>
<dbReference type="OrthoDB" id="9771229at2"/>
<sequence length="287" mass="33093">MIRSMVAFARSEIKGTWGTAAWELRSVNQRYLEINVRLPEQFCGLEPIIRERIHLHLTRGKVECNLRFDVKPAAQDAFILNEKLAKQLVEAARWVKMQSDEGEIDPMDILRWPGMMAATEQDWNAISAELLNEFDVTLKEFISARETAGNALNALITQRLVSISTETANVRQQIPEVLNWQHKKLLNKLKEAHVQLDCNRLEQELVILAQKIDVAEELDRLDAYVKETYHILTKKEAVGRRLDFMMQEFNREANTLASKSINKNVTASAIELKVLIEQMREQIQNVE</sequence>
<feature type="domain" description="Endoribonuclease YicC-like C-terminal" evidence="7">
    <location>
        <begin position="170"/>
        <end position="287"/>
    </location>
</feature>
<evidence type="ECO:0000256" key="4">
    <source>
        <dbReference type="ARBA" id="ARBA00022801"/>
    </source>
</evidence>
<dbReference type="PATRIC" id="fig|1778262.3.peg.242"/>
<dbReference type="KEGG" id="den:MHIR_DE00143"/>
<evidence type="ECO:0000313" key="8">
    <source>
        <dbReference type="EMBL" id="CUX96482.1"/>
    </source>
</evidence>
<gene>
    <name evidence="8" type="ORF">MHIR_DE00143</name>
</gene>
<dbReference type="PANTHER" id="PTHR30636:SF3">
    <property type="entry name" value="UPF0701 PROTEIN YICC"/>
    <property type="match status" value="1"/>
</dbReference>
<evidence type="ECO:0008006" key="10">
    <source>
        <dbReference type="Google" id="ProtNLM"/>
    </source>
</evidence>
<evidence type="ECO:0000256" key="1">
    <source>
        <dbReference type="ARBA" id="ARBA00001968"/>
    </source>
</evidence>
<dbReference type="GO" id="GO:0004521">
    <property type="term" value="F:RNA endonuclease activity"/>
    <property type="evidence" value="ECO:0007669"/>
    <property type="project" value="InterPro"/>
</dbReference>
<keyword evidence="3" id="KW-0255">Endonuclease</keyword>
<dbReference type="InterPro" id="IPR005229">
    <property type="entry name" value="YicC/YloC-like"/>
</dbReference>
<keyword evidence="9" id="KW-1185">Reference proteome</keyword>
<dbReference type="GO" id="GO:0016787">
    <property type="term" value="F:hydrolase activity"/>
    <property type="evidence" value="ECO:0007669"/>
    <property type="project" value="UniProtKB-KW"/>
</dbReference>
<dbReference type="Pfam" id="PF08340">
    <property type="entry name" value="YicC-like_C"/>
    <property type="match status" value="1"/>
</dbReference>
<evidence type="ECO:0000256" key="5">
    <source>
        <dbReference type="ARBA" id="ARBA00035648"/>
    </source>
</evidence>
<evidence type="ECO:0000256" key="3">
    <source>
        <dbReference type="ARBA" id="ARBA00022759"/>
    </source>
</evidence>
<accession>A0A143WRX1</accession>
<dbReference type="PANTHER" id="PTHR30636">
    <property type="entry name" value="UPF0701 PROTEIN YICC"/>
    <property type="match status" value="1"/>
</dbReference>
<name>A0A143WRX1_9ENTR</name>
<dbReference type="NCBIfam" id="TIGR00255">
    <property type="entry name" value="YicC/YloC family endoribonuclease"/>
    <property type="match status" value="1"/>
</dbReference>
<evidence type="ECO:0000259" key="6">
    <source>
        <dbReference type="Pfam" id="PF03755"/>
    </source>
</evidence>
<dbReference type="InterPro" id="IPR013551">
    <property type="entry name" value="YicC-like_C"/>
</dbReference>
<keyword evidence="4" id="KW-0378">Hydrolase</keyword>
<reference evidence="9" key="1">
    <citation type="submission" date="2016-01" db="EMBL/GenBank/DDBJ databases">
        <authorList>
            <person name="Husnik F."/>
        </authorList>
    </citation>
    <scope>NUCLEOTIDE SEQUENCE [LARGE SCALE GENOMIC DNA]</scope>
</reference>
<dbReference type="RefSeq" id="WP_067565387.1">
    <property type="nucleotide sequence ID" value="NZ_LN999833.1"/>
</dbReference>
<dbReference type="Pfam" id="PF03755">
    <property type="entry name" value="YicC-like_N"/>
    <property type="match status" value="1"/>
</dbReference>
<dbReference type="AlphaFoldDB" id="A0A143WRX1"/>
<organism evidence="8 9">
    <name type="scientific">Candidatus Doolittlea endobia</name>
    <dbReference type="NCBI Taxonomy" id="1778262"/>
    <lineage>
        <taxon>Bacteria</taxon>
        <taxon>Pseudomonadati</taxon>
        <taxon>Pseudomonadota</taxon>
        <taxon>Gammaproteobacteria</taxon>
        <taxon>Enterobacterales</taxon>
        <taxon>Enterobacteriaceae</taxon>
        <taxon>Candidatus Doolittlea</taxon>
    </lineage>
</organism>
<proteinExistence type="inferred from homology"/>
<evidence type="ECO:0000313" key="9">
    <source>
        <dbReference type="Proteomes" id="UP000095322"/>
    </source>
</evidence>
<dbReference type="Proteomes" id="UP000095322">
    <property type="component" value="Chromosome I"/>
</dbReference>
<evidence type="ECO:0000259" key="7">
    <source>
        <dbReference type="Pfam" id="PF08340"/>
    </source>
</evidence>
<dbReference type="InterPro" id="IPR013527">
    <property type="entry name" value="YicC-like_N"/>
</dbReference>